<dbReference type="SUPFAM" id="SSF51126">
    <property type="entry name" value="Pectin lyase-like"/>
    <property type="match status" value="1"/>
</dbReference>
<evidence type="ECO:0000313" key="2">
    <source>
        <dbReference type="EMBL" id="TPE49150.1"/>
    </source>
</evidence>
<name>A0A501WL78_9RHOB</name>
<dbReference type="InterPro" id="IPR011049">
    <property type="entry name" value="Serralysin-like_metalloprot_C"/>
</dbReference>
<evidence type="ECO:0008006" key="4">
    <source>
        <dbReference type="Google" id="ProtNLM"/>
    </source>
</evidence>
<dbReference type="RefSeq" id="WP_140455123.1">
    <property type="nucleotide sequence ID" value="NZ_VFRP01000017.1"/>
</dbReference>
<dbReference type="Gene3D" id="2.60.40.60">
    <property type="entry name" value="Cadherins"/>
    <property type="match status" value="1"/>
</dbReference>
<reference evidence="2 3" key="1">
    <citation type="submission" date="2019-06" db="EMBL/GenBank/DDBJ databases">
        <title>A novel bacterium of genus Amaricoccus, isolated from marine sediment.</title>
        <authorList>
            <person name="Huang H."/>
            <person name="Mo K."/>
            <person name="Hu Y."/>
        </authorList>
    </citation>
    <scope>NUCLEOTIDE SEQUENCE [LARGE SCALE GENOMIC DNA]</scope>
    <source>
        <strain evidence="2 3">HB172011</strain>
    </source>
</reference>
<gene>
    <name evidence="2" type="ORF">FJM51_15885</name>
</gene>
<sequence>MMLKLTGDYGYSAWSLPKGSDTVDVIDATQASWIEANIGETLNLYPFRVAGGRSGLVIHGGAILGEVPLDTDWTVTYVNSAGVRVQDTPGVVIDGWRISRPWDGIRVVGASDGFTITDVRVSDSRDDAVENDDALSGTIADSLFDGVFSGISLGDGDVDGSDNTVTLDGVLLRSKSFLYKGEITHGSPFKLDKGTPDITPHLRIHDSVIAIEDVDHAGQERLAKAWEKTVESSGNYFLNLSDDPLPSDYPRPGAGWTILQGQRARDFWAGKKDAWIAAHDGDDGTAGGDSPVAFAAEADSDSRPDRIEAAAAAGTSVGVTATAADPDAGDSVRYALNDARFAIDTGGRITRSGQGTLDAALEPTIRLKVTATSTDGSVATRDFAIAVVAGETTTAHVTQARIATDADDAEESPSGSVSLGSGDLELGQDGSKAQVVGIRFGGLDIPEDAVITRAYLRFTVDESGAGASNLVIRGVDADTAPKFTTAAQDLSSRPLTDTSTGWKPADWPSVGASGAAQKSPDISAIVQEIVDRAGWAPGNALALTISGTGERVAVSHDGDPAAAPVLRLEWESATPMREGSAGADTLTGTGAADFLRGLAGDDLLLGKAGTDTLSGGPGKDAFLLDGAGGLDTIADFVTREDRIYLDHAAFAKLGSGTLANPRALSSSYFETGAPDDGNDYVIYDTESGLLSYDPDGSGAGEAVEIARLGAGLALSYKDMFII</sequence>
<organism evidence="2 3">
    <name type="scientific">Amaricoccus solimangrovi</name>
    <dbReference type="NCBI Taxonomy" id="2589815"/>
    <lineage>
        <taxon>Bacteria</taxon>
        <taxon>Pseudomonadati</taxon>
        <taxon>Pseudomonadota</taxon>
        <taxon>Alphaproteobacteria</taxon>
        <taxon>Rhodobacterales</taxon>
        <taxon>Paracoccaceae</taxon>
        <taxon>Amaricoccus</taxon>
    </lineage>
</organism>
<dbReference type="InterPro" id="IPR018511">
    <property type="entry name" value="Hemolysin-typ_Ca-bd_CS"/>
</dbReference>
<evidence type="ECO:0000256" key="1">
    <source>
        <dbReference type="SAM" id="MobiDB-lite"/>
    </source>
</evidence>
<proteinExistence type="predicted"/>
<dbReference type="GO" id="GO:0005509">
    <property type="term" value="F:calcium ion binding"/>
    <property type="evidence" value="ECO:0007669"/>
    <property type="project" value="InterPro"/>
</dbReference>
<feature type="region of interest" description="Disordered" evidence="1">
    <location>
        <begin position="403"/>
        <end position="425"/>
    </location>
</feature>
<dbReference type="InterPro" id="IPR001343">
    <property type="entry name" value="Hemolysn_Ca-bd"/>
</dbReference>
<dbReference type="InterPro" id="IPR012334">
    <property type="entry name" value="Pectin_lyas_fold"/>
</dbReference>
<dbReference type="Pfam" id="PF00353">
    <property type="entry name" value="HemolysinCabind"/>
    <property type="match status" value="1"/>
</dbReference>
<dbReference type="AlphaFoldDB" id="A0A501WL78"/>
<comment type="caution">
    <text evidence="2">The sequence shown here is derived from an EMBL/GenBank/DDBJ whole genome shotgun (WGS) entry which is preliminary data.</text>
</comment>
<dbReference type="EMBL" id="VFRP01000017">
    <property type="protein sequence ID" value="TPE49150.1"/>
    <property type="molecule type" value="Genomic_DNA"/>
</dbReference>
<evidence type="ECO:0000313" key="3">
    <source>
        <dbReference type="Proteomes" id="UP000319255"/>
    </source>
</evidence>
<dbReference type="SUPFAM" id="SSF51120">
    <property type="entry name" value="beta-Roll"/>
    <property type="match status" value="1"/>
</dbReference>
<dbReference type="PROSITE" id="PS00330">
    <property type="entry name" value="HEMOLYSIN_CALCIUM"/>
    <property type="match status" value="1"/>
</dbReference>
<dbReference type="InterPro" id="IPR011050">
    <property type="entry name" value="Pectin_lyase_fold/virulence"/>
</dbReference>
<keyword evidence="3" id="KW-1185">Reference proteome</keyword>
<accession>A0A501WL78</accession>
<protein>
    <recommendedName>
        <fullName evidence="4">Cadherin domain-containing protein</fullName>
    </recommendedName>
</protein>
<dbReference type="Gene3D" id="2.160.20.10">
    <property type="entry name" value="Single-stranded right-handed beta-helix, Pectin lyase-like"/>
    <property type="match status" value="1"/>
</dbReference>
<dbReference type="OrthoDB" id="7683162at2"/>
<dbReference type="Gene3D" id="2.150.10.10">
    <property type="entry name" value="Serralysin-like metalloprotease, C-terminal"/>
    <property type="match status" value="1"/>
</dbReference>
<dbReference type="Proteomes" id="UP000319255">
    <property type="component" value="Unassembled WGS sequence"/>
</dbReference>